<dbReference type="InterPro" id="IPR002903">
    <property type="entry name" value="RsmH"/>
</dbReference>
<evidence type="ECO:0000256" key="3">
    <source>
        <dbReference type="ARBA" id="ARBA00022679"/>
    </source>
</evidence>
<dbReference type="AlphaFoldDB" id="A0A381NNJ3"/>
<dbReference type="EMBL" id="UINC01000485">
    <property type="protein sequence ID" value="SUZ56176.1"/>
    <property type="molecule type" value="Genomic_DNA"/>
</dbReference>
<evidence type="ECO:0008006" key="6">
    <source>
        <dbReference type="Google" id="ProtNLM"/>
    </source>
</evidence>
<evidence type="ECO:0000256" key="2">
    <source>
        <dbReference type="ARBA" id="ARBA00022603"/>
    </source>
</evidence>
<sequence>MKDLSSLKNLPHYPVMLKEVLDLCVPQKGGQFIDCTFGSGGYSNAILSFPKTKVIALDRDLHTEEFVNNTKKNYKNRFIFYNQKFSELDKVIKKDTKVDCIIFDLGISSLQISDLSRGFSFNSKEKPDMRMGLNYLSAYEVINNFDLKTLNDILRLFGEEKDSLRIAKNIIRERKNKLISSIPELVAIIKKSKKREFKKKINISTKTFQAIRIFVNKEISELIEGLINATKLLKIGGTIIIVSFHSIEDKIVKFFFNNYSKNKSKGSRYYPDLDGEQNLFENYKNKVIKPSEEEINLNNRSRSAKLRFVTRSQNDFFYPNEFKEKFLHYLELENKHV</sequence>
<dbReference type="HAMAP" id="MF_01007">
    <property type="entry name" value="16SrRNA_methyltr_H"/>
    <property type="match status" value="1"/>
</dbReference>
<dbReference type="SUPFAM" id="SSF53335">
    <property type="entry name" value="S-adenosyl-L-methionine-dependent methyltransferases"/>
    <property type="match status" value="1"/>
</dbReference>
<name>A0A381NNJ3_9ZZZZ</name>
<dbReference type="Pfam" id="PF01795">
    <property type="entry name" value="Methyltransf_5"/>
    <property type="match status" value="1"/>
</dbReference>
<dbReference type="PANTHER" id="PTHR11265:SF0">
    <property type="entry name" value="12S RRNA N4-METHYLCYTIDINE METHYLTRANSFERASE"/>
    <property type="match status" value="1"/>
</dbReference>
<dbReference type="NCBIfam" id="TIGR00006">
    <property type="entry name" value="16S rRNA (cytosine(1402)-N(4))-methyltransferase RsmH"/>
    <property type="match status" value="1"/>
</dbReference>
<protein>
    <recommendedName>
        <fullName evidence="6">16S rRNA (Cytosine(1402)-N(4))-methyltransferase</fullName>
    </recommendedName>
</protein>
<proteinExistence type="inferred from homology"/>
<organism evidence="5">
    <name type="scientific">marine metagenome</name>
    <dbReference type="NCBI Taxonomy" id="408172"/>
    <lineage>
        <taxon>unclassified sequences</taxon>
        <taxon>metagenomes</taxon>
        <taxon>ecological metagenomes</taxon>
    </lineage>
</organism>
<dbReference type="InterPro" id="IPR023397">
    <property type="entry name" value="SAM-dep_MeTrfase_MraW_recog"/>
</dbReference>
<dbReference type="PANTHER" id="PTHR11265">
    <property type="entry name" value="S-ADENOSYL-METHYLTRANSFERASE MRAW"/>
    <property type="match status" value="1"/>
</dbReference>
<dbReference type="InterPro" id="IPR029063">
    <property type="entry name" value="SAM-dependent_MTases_sf"/>
</dbReference>
<keyword evidence="3" id="KW-0808">Transferase</keyword>
<dbReference type="Gene3D" id="3.40.50.150">
    <property type="entry name" value="Vaccinia Virus protein VP39"/>
    <property type="match status" value="1"/>
</dbReference>
<dbReference type="GO" id="GO:0071424">
    <property type="term" value="F:rRNA (cytosine-N4-)-methyltransferase activity"/>
    <property type="evidence" value="ECO:0007669"/>
    <property type="project" value="TreeGrafter"/>
</dbReference>
<evidence type="ECO:0000256" key="4">
    <source>
        <dbReference type="ARBA" id="ARBA00022691"/>
    </source>
</evidence>
<reference evidence="5" key="1">
    <citation type="submission" date="2018-05" db="EMBL/GenBank/DDBJ databases">
        <authorList>
            <person name="Lanie J.A."/>
            <person name="Ng W.-L."/>
            <person name="Kazmierczak K.M."/>
            <person name="Andrzejewski T.M."/>
            <person name="Davidsen T.M."/>
            <person name="Wayne K.J."/>
            <person name="Tettelin H."/>
            <person name="Glass J.I."/>
            <person name="Rusch D."/>
            <person name="Podicherti R."/>
            <person name="Tsui H.-C.T."/>
            <person name="Winkler M.E."/>
        </authorList>
    </citation>
    <scope>NUCLEOTIDE SEQUENCE</scope>
</reference>
<evidence type="ECO:0000313" key="5">
    <source>
        <dbReference type="EMBL" id="SUZ56176.1"/>
    </source>
</evidence>
<gene>
    <name evidence="5" type="ORF">METZ01_LOCUS9030</name>
</gene>
<dbReference type="SUPFAM" id="SSF81799">
    <property type="entry name" value="Putative methyltransferase TM0872, insert domain"/>
    <property type="match status" value="1"/>
</dbReference>
<accession>A0A381NNJ3</accession>
<evidence type="ECO:0000256" key="1">
    <source>
        <dbReference type="ARBA" id="ARBA00010396"/>
    </source>
</evidence>
<keyword evidence="4" id="KW-0949">S-adenosyl-L-methionine</keyword>
<dbReference type="GO" id="GO:0070475">
    <property type="term" value="P:rRNA base methylation"/>
    <property type="evidence" value="ECO:0007669"/>
    <property type="project" value="TreeGrafter"/>
</dbReference>
<dbReference type="CDD" id="cd02440">
    <property type="entry name" value="AdoMet_MTases"/>
    <property type="match status" value="1"/>
</dbReference>
<comment type="similarity">
    <text evidence="1">Belongs to the methyltransferase superfamily. RsmH family.</text>
</comment>
<dbReference type="Gene3D" id="1.10.150.170">
    <property type="entry name" value="Putative methyltransferase TM0872, insert domain"/>
    <property type="match status" value="1"/>
</dbReference>
<keyword evidence="2" id="KW-0489">Methyltransferase</keyword>
<dbReference type="PIRSF" id="PIRSF004486">
    <property type="entry name" value="MraW"/>
    <property type="match status" value="1"/>
</dbReference>